<keyword evidence="2" id="KW-0245">EGF-like domain</keyword>
<dbReference type="InterPro" id="IPR002181">
    <property type="entry name" value="Fibrinogen_a/b/g_C_dom"/>
</dbReference>
<dbReference type="InterPro" id="IPR014716">
    <property type="entry name" value="Fibrinogen_a/b/g_C_1"/>
</dbReference>
<dbReference type="NCBIfam" id="NF040941">
    <property type="entry name" value="GGGWT_bact"/>
    <property type="match status" value="1"/>
</dbReference>
<organism evidence="5 6">
    <name type="scientific">Porites lobata</name>
    <dbReference type="NCBI Taxonomy" id="104759"/>
    <lineage>
        <taxon>Eukaryota</taxon>
        <taxon>Metazoa</taxon>
        <taxon>Cnidaria</taxon>
        <taxon>Anthozoa</taxon>
        <taxon>Hexacorallia</taxon>
        <taxon>Scleractinia</taxon>
        <taxon>Fungiina</taxon>
        <taxon>Poritidae</taxon>
        <taxon>Porites</taxon>
    </lineage>
</organism>
<evidence type="ECO:0008006" key="7">
    <source>
        <dbReference type="Google" id="ProtNLM"/>
    </source>
</evidence>
<dbReference type="Pfam" id="PF00147">
    <property type="entry name" value="Fibrinogen_C"/>
    <property type="match status" value="1"/>
</dbReference>
<dbReference type="Gene3D" id="3.90.215.10">
    <property type="entry name" value="Gamma Fibrinogen, chain A, domain 1"/>
    <property type="match status" value="1"/>
</dbReference>
<dbReference type="PROSITE" id="PS51406">
    <property type="entry name" value="FIBRINOGEN_C_2"/>
    <property type="match status" value="1"/>
</dbReference>
<dbReference type="PROSITE" id="PS00514">
    <property type="entry name" value="FIBRINOGEN_C_1"/>
    <property type="match status" value="1"/>
</dbReference>
<dbReference type="CDD" id="cd00087">
    <property type="entry name" value="FReD"/>
    <property type="match status" value="1"/>
</dbReference>
<keyword evidence="6" id="KW-1185">Reference proteome</keyword>
<dbReference type="InterPro" id="IPR050373">
    <property type="entry name" value="Fibrinogen_C-term_domain"/>
</dbReference>
<name>A0ABN8PE12_9CNID</name>
<dbReference type="PROSITE" id="PS50026">
    <property type="entry name" value="EGF_3"/>
    <property type="match status" value="1"/>
</dbReference>
<dbReference type="Pfam" id="PF00008">
    <property type="entry name" value="EGF"/>
    <property type="match status" value="1"/>
</dbReference>
<dbReference type="InterPro" id="IPR020837">
    <property type="entry name" value="Fibrinogen_CS"/>
</dbReference>
<dbReference type="PANTHER" id="PTHR19143">
    <property type="entry name" value="FIBRINOGEN/TENASCIN/ANGIOPOEITIN"/>
    <property type="match status" value="1"/>
</dbReference>
<dbReference type="PROSITE" id="PS01186">
    <property type="entry name" value="EGF_2"/>
    <property type="match status" value="1"/>
</dbReference>
<evidence type="ECO:0000313" key="6">
    <source>
        <dbReference type="Proteomes" id="UP001159405"/>
    </source>
</evidence>
<feature type="non-terminal residue" evidence="5">
    <location>
        <position position="1"/>
    </location>
</feature>
<proteinExistence type="predicted"/>
<sequence length="253" mass="28804">QNLCATEPCLNNGTCYMGYTLKKYICACPAGFKGENCEIKDVRRNCDEVYEAGFRTSGVYTIDPDNAGAFDVYCDQKTAGGGWTVFQKRLDGSVDFYLSWDDYKRGFGNLNGEFWLGLDKIHRLTKGLSKLRVDLEDFDNQTAYAEYDSFAVGDEQSKYKLEQIIFVFIILGTAGDSLTRHHNMPFSTKDQDGSCAILYEGAWWYNKCHDSNLNGRYLNGSHSSYANGVNWRHWKGYHYSAKRAEMKTKPVET</sequence>
<gene>
    <name evidence="5" type="ORF">PLOB_00042056</name>
</gene>
<dbReference type="SMART" id="SM00186">
    <property type="entry name" value="FBG"/>
    <property type="match status" value="1"/>
</dbReference>
<dbReference type="InterPro" id="IPR036056">
    <property type="entry name" value="Fibrinogen-like_C"/>
</dbReference>
<keyword evidence="1 2" id="KW-1015">Disulfide bond</keyword>
<evidence type="ECO:0000259" key="3">
    <source>
        <dbReference type="PROSITE" id="PS50026"/>
    </source>
</evidence>
<feature type="domain" description="Fibrinogen C-terminal" evidence="4">
    <location>
        <begin position="37"/>
        <end position="252"/>
    </location>
</feature>
<dbReference type="Proteomes" id="UP001159405">
    <property type="component" value="Unassembled WGS sequence"/>
</dbReference>
<evidence type="ECO:0000256" key="2">
    <source>
        <dbReference type="PROSITE-ProRule" id="PRU00076"/>
    </source>
</evidence>
<dbReference type="SMART" id="SM00181">
    <property type="entry name" value="EGF"/>
    <property type="match status" value="1"/>
</dbReference>
<evidence type="ECO:0000256" key="1">
    <source>
        <dbReference type="ARBA" id="ARBA00023157"/>
    </source>
</evidence>
<evidence type="ECO:0000313" key="5">
    <source>
        <dbReference type="EMBL" id="CAH3141893.1"/>
    </source>
</evidence>
<dbReference type="Gene3D" id="2.10.25.10">
    <property type="entry name" value="Laminin"/>
    <property type="match status" value="1"/>
</dbReference>
<dbReference type="CDD" id="cd00054">
    <property type="entry name" value="EGF_CA"/>
    <property type="match status" value="1"/>
</dbReference>
<dbReference type="SUPFAM" id="SSF56496">
    <property type="entry name" value="Fibrinogen C-terminal domain-like"/>
    <property type="match status" value="1"/>
</dbReference>
<feature type="disulfide bond" evidence="2">
    <location>
        <begin position="28"/>
        <end position="37"/>
    </location>
</feature>
<dbReference type="EMBL" id="CALNXK010000067">
    <property type="protein sequence ID" value="CAH3141893.1"/>
    <property type="molecule type" value="Genomic_DNA"/>
</dbReference>
<comment type="caution">
    <text evidence="5">The sequence shown here is derived from an EMBL/GenBank/DDBJ whole genome shotgun (WGS) entry which is preliminary data.</text>
</comment>
<dbReference type="InterPro" id="IPR000742">
    <property type="entry name" value="EGF"/>
</dbReference>
<comment type="caution">
    <text evidence="2">Lacks conserved residue(s) required for the propagation of feature annotation.</text>
</comment>
<feature type="disulfide bond" evidence="2">
    <location>
        <begin position="9"/>
        <end position="26"/>
    </location>
</feature>
<protein>
    <recommendedName>
        <fullName evidence="7">Fibrinogen C-terminal domain-containing protein</fullName>
    </recommendedName>
</protein>
<accession>A0ABN8PE12</accession>
<feature type="domain" description="EGF-like" evidence="3">
    <location>
        <begin position="1"/>
        <end position="38"/>
    </location>
</feature>
<dbReference type="SUPFAM" id="SSF57196">
    <property type="entry name" value="EGF/Laminin"/>
    <property type="match status" value="1"/>
</dbReference>
<evidence type="ECO:0000259" key="4">
    <source>
        <dbReference type="PROSITE" id="PS51406"/>
    </source>
</evidence>
<dbReference type="PANTHER" id="PTHR19143:SF458">
    <property type="entry name" value="FIBRINOGEN C-TERMINAL DOMAIN-CONTAINING PROTEIN-RELATED"/>
    <property type="match status" value="1"/>
</dbReference>
<reference evidence="5 6" key="1">
    <citation type="submission" date="2022-05" db="EMBL/GenBank/DDBJ databases">
        <authorList>
            <consortium name="Genoscope - CEA"/>
            <person name="William W."/>
        </authorList>
    </citation>
    <scope>NUCLEOTIDE SEQUENCE [LARGE SCALE GENOMIC DNA]</scope>
</reference>
<dbReference type="PROSITE" id="PS00022">
    <property type="entry name" value="EGF_1"/>
    <property type="match status" value="1"/>
</dbReference>